<accession>D2ZTS7</accession>
<evidence type="ECO:0000313" key="1">
    <source>
        <dbReference type="EMBL" id="EFC89597.1"/>
    </source>
</evidence>
<dbReference type="RefSeq" id="WP_003741330.1">
    <property type="nucleotide sequence ID" value="NZ_ACDX02000002.1"/>
</dbReference>
<dbReference type="Gene3D" id="3.30.70.2940">
    <property type="match status" value="1"/>
</dbReference>
<sequence length="87" mass="9502">MNSYFLDALAPLVFRSGKPFGAQSDTDDIQFPLPSAAAGLVRTQIMRQNGCDWDGKAQGNRAKLSDVQVDELRQIAVQGAFLAKQDM</sequence>
<gene>
    <name evidence="1" type="ORF">NEIMUCOT_04013</name>
</gene>
<dbReference type="InterPro" id="IPR019117">
    <property type="entry name" value="CRISPR-assoc_protein_Cmr3"/>
</dbReference>
<protein>
    <submittedName>
        <fullName evidence="1">Uncharacterized protein</fullName>
    </submittedName>
</protein>
<reference evidence="1 2" key="1">
    <citation type="submission" date="2009-10" db="EMBL/GenBank/DDBJ databases">
        <authorList>
            <person name="Weinstock G."/>
            <person name="Sodergren E."/>
            <person name="Clifton S."/>
            <person name="Fulton L."/>
            <person name="Fulton B."/>
            <person name="Courtney L."/>
            <person name="Fronick C."/>
            <person name="Harrison M."/>
            <person name="Strong C."/>
            <person name="Farmer C."/>
            <person name="Delahaunty K."/>
            <person name="Markovic C."/>
            <person name="Hall O."/>
            <person name="Minx P."/>
            <person name="Tomlinson C."/>
            <person name="Mitreva M."/>
            <person name="Nelson J."/>
            <person name="Hou S."/>
            <person name="Wollam A."/>
            <person name="Pepin K.H."/>
            <person name="Johnson M."/>
            <person name="Bhonagiri V."/>
            <person name="Nash W.E."/>
            <person name="Warren W."/>
            <person name="Chinwalla A."/>
            <person name="Mardis E.R."/>
            <person name="Wilson R.K."/>
        </authorList>
    </citation>
    <scope>NUCLEOTIDE SEQUENCE [LARGE SCALE GENOMIC DNA]</scope>
    <source>
        <strain evidence="2">ATCC 25996 / DSM 4631 / NCTC 10774 / M26</strain>
    </source>
</reference>
<organism evidence="1 2">
    <name type="scientific">Neisseria mucosa (strain ATCC 25996 / DSM 4631 / NCTC 10774 / M26)</name>
    <dbReference type="NCBI Taxonomy" id="546266"/>
    <lineage>
        <taxon>Bacteria</taxon>
        <taxon>Pseudomonadati</taxon>
        <taxon>Pseudomonadota</taxon>
        <taxon>Betaproteobacteria</taxon>
        <taxon>Neisseriales</taxon>
        <taxon>Neisseriaceae</taxon>
        <taxon>Neisseria</taxon>
    </lineage>
</organism>
<proteinExistence type="predicted"/>
<comment type="caution">
    <text evidence="1">The sequence shown here is derived from an EMBL/GenBank/DDBJ whole genome shotgun (WGS) entry which is preliminary data.</text>
</comment>
<name>D2ZTS7_NEIM2</name>
<dbReference type="STRING" id="546266.NEIMUCOT_04013"/>
<dbReference type="Pfam" id="PF09700">
    <property type="entry name" value="Cas_Cmr3"/>
    <property type="match status" value="1"/>
</dbReference>
<dbReference type="EMBL" id="ACDX02000002">
    <property type="protein sequence ID" value="EFC89597.1"/>
    <property type="molecule type" value="Genomic_DNA"/>
</dbReference>
<dbReference type="AlphaFoldDB" id="D2ZTS7"/>
<dbReference type="Proteomes" id="UP000003344">
    <property type="component" value="Unassembled WGS sequence"/>
</dbReference>
<evidence type="ECO:0000313" key="2">
    <source>
        <dbReference type="Proteomes" id="UP000003344"/>
    </source>
</evidence>